<reference evidence="1" key="1">
    <citation type="journal article" date="2021" name="bioRxiv">
        <title>Whole Genome Assembly and Annotation of Northern Wild Rice, Zizania palustris L., Supports a Whole Genome Duplication in the Zizania Genus.</title>
        <authorList>
            <person name="Haas M."/>
            <person name="Kono T."/>
            <person name="Macchietto M."/>
            <person name="Millas R."/>
            <person name="McGilp L."/>
            <person name="Shao M."/>
            <person name="Duquette J."/>
            <person name="Hirsch C.N."/>
            <person name="Kimball J."/>
        </authorList>
    </citation>
    <scope>NUCLEOTIDE SEQUENCE</scope>
    <source>
        <tissue evidence="1">Fresh leaf tissue</tissue>
    </source>
</reference>
<proteinExistence type="predicted"/>
<dbReference type="AlphaFoldDB" id="A0A8J5W670"/>
<evidence type="ECO:0000313" key="2">
    <source>
        <dbReference type="Proteomes" id="UP000729402"/>
    </source>
</evidence>
<evidence type="ECO:0000313" key="1">
    <source>
        <dbReference type="EMBL" id="KAG8083553.1"/>
    </source>
</evidence>
<accession>A0A8J5W670</accession>
<sequence length="86" mass="9195">MMTFVPSTWSIEEMQALADLQQAVTSLSAYLGLATVASKLPSFPHGATGFPTAPSPPLPDAEVVAQEERNDREALNPVLIKKATDQ</sequence>
<organism evidence="1 2">
    <name type="scientific">Zizania palustris</name>
    <name type="common">Northern wild rice</name>
    <dbReference type="NCBI Taxonomy" id="103762"/>
    <lineage>
        <taxon>Eukaryota</taxon>
        <taxon>Viridiplantae</taxon>
        <taxon>Streptophyta</taxon>
        <taxon>Embryophyta</taxon>
        <taxon>Tracheophyta</taxon>
        <taxon>Spermatophyta</taxon>
        <taxon>Magnoliopsida</taxon>
        <taxon>Liliopsida</taxon>
        <taxon>Poales</taxon>
        <taxon>Poaceae</taxon>
        <taxon>BOP clade</taxon>
        <taxon>Oryzoideae</taxon>
        <taxon>Oryzeae</taxon>
        <taxon>Zizaniinae</taxon>
        <taxon>Zizania</taxon>
    </lineage>
</organism>
<gene>
    <name evidence="1" type="ORF">GUJ93_ZPchr0015g6918</name>
</gene>
<dbReference type="Proteomes" id="UP000729402">
    <property type="component" value="Unassembled WGS sequence"/>
</dbReference>
<name>A0A8J5W670_ZIZPA</name>
<keyword evidence="2" id="KW-1185">Reference proteome</keyword>
<comment type="caution">
    <text evidence="1">The sequence shown here is derived from an EMBL/GenBank/DDBJ whole genome shotgun (WGS) entry which is preliminary data.</text>
</comment>
<reference evidence="1" key="2">
    <citation type="submission" date="2021-02" db="EMBL/GenBank/DDBJ databases">
        <authorList>
            <person name="Kimball J.A."/>
            <person name="Haas M.W."/>
            <person name="Macchietto M."/>
            <person name="Kono T."/>
            <person name="Duquette J."/>
            <person name="Shao M."/>
        </authorList>
    </citation>
    <scope>NUCLEOTIDE SEQUENCE</scope>
    <source>
        <tissue evidence="1">Fresh leaf tissue</tissue>
    </source>
</reference>
<dbReference type="EMBL" id="JAAALK010000085">
    <property type="protein sequence ID" value="KAG8083553.1"/>
    <property type="molecule type" value="Genomic_DNA"/>
</dbReference>
<protein>
    <submittedName>
        <fullName evidence="1">Uncharacterized protein</fullName>
    </submittedName>
</protein>